<evidence type="ECO:0000313" key="2">
    <source>
        <dbReference type="Proteomes" id="UP001344447"/>
    </source>
</evidence>
<dbReference type="EMBL" id="JAVFKY010000001">
    <property type="protein sequence ID" value="KAK5584483.1"/>
    <property type="molecule type" value="Genomic_DNA"/>
</dbReference>
<name>A0AAN7U8E5_9MYCE</name>
<sequence>MLYLYQYLSPKFIFSFFFLHTHKSTQESEPYIHFFNFVLSKITLMKNFYKKRYSLFSEIDSKLILFSTINLLF</sequence>
<organism evidence="1 2">
    <name type="scientific">Dictyostelium firmibasis</name>
    <dbReference type="NCBI Taxonomy" id="79012"/>
    <lineage>
        <taxon>Eukaryota</taxon>
        <taxon>Amoebozoa</taxon>
        <taxon>Evosea</taxon>
        <taxon>Eumycetozoa</taxon>
        <taxon>Dictyostelia</taxon>
        <taxon>Dictyosteliales</taxon>
        <taxon>Dictyosteliaceae</taxon>
        <taxon>Dictyostelium</taxon>
    </lineage>
</organism>
<proteinExistence type="predicted"/>
<keyword evidence="2" id="KW-1185">Reference proteome</keyword>
<accession>A0AAN7U8E5</accession>
<gene>
    <name evidence="1" type="ORF">RB653_006095</name>
</gene>
<comment type="caution">
    <text evidence="1">The sequence shown here is derived from an EMBL/GenBank/DDBJ whole genome shotgun (WGS) entry which is preliminary data.</text>
</comment>
<protein>
    <submittedName>
        <fullName evidence="1">Uncharacterized protein</fullName>
    </submittedName>
</protein>
<evidence type="ECO:0000313" key="1">
    <source>
        <dbReference type="EMBL" id="KAK5584483.1"/>
    </source>
</evidence>
<dbReference type="AlphaFoldDB" id="A0AAN7U8E5"/>
<reference evidence="1 2" key="1">
    <citation type="submission" date="2023-11" db="EMBL/GenBank/DDBJ databases">
        <title>Dfirmibasis_genome.</title>
        <authorList>
            <person name="Edelbroek B."/>
            <person name="Kjellin J."/>
            <person name="Jerlstrom-Hultqvist J."/>
            <person name="Soderbom F."/>
        </authorList>
    </citation>
    <scope>NUCLEOTIDE SEQUENCE [LARGE SCALE GENOMIC DNA]</scope>
    <source>
        <strain evidence="1 2">TNS-C-14</strain>
    </source>
</reference>
<dbReference type="Proteomes" id="UP001344447">
    <property type="component" value="Unassembled WGS sequence"/>
</dbReference>